<dbReference type="RefSeq" id="WP_186977009.1">
    <property type="nucleotide sequence ID" value="NZ_JACOOH010000006.1"/>
</dbReference>
<organism evidence="1 2">
    <name type="scientific">Butyricimonas hominis</name>
    <dbReference type="NCBI Taxonomy" id="2763032"/>
    <lineage>
        <taxon>Bacteria</taxon>
        <taxon>Pseudomonadati</taxon>
        <taxon>Bacteroidota</taxon>
        <taxon>Bacteroidia</taxon>
        <taxon>Bacteroidales</taxon>
        <taxon>Odoribacteraceae</taxon>
        <taxon>Butyricimonas</taxon>
    </lineage>
</organism>
<reference evidence="1 2" key="1">
    <citation type="submission" date="2020-08" db="EMBL/GenBank/DDBJ databases">
        <title>Genome public.</title>
        <authorList>
            <person name="Liu C."/>
            <person name="Sun Q."/>
        </authorList>
    </citation>
    <scope>NUCLEOTIDE SEQUENCE [LARGE SCALE GENOMIC DNA]</scope>
    <source>
        <strain evidence="1 2">NSJ-56</strain>
    </source>
</reference>
<sequence>MKKVYILSVILILFVFGACSEKGIEMFSGDLVYISFTKDASADSMVYSFKTYPNGEIVAQVPVRLRGHWLTESREFTVSAYPDSTTLPETAYELPTKCEFAPGQELDTIEIKFFNNFEDLKNKSYRLFLQINETDRVKQGEYAYRIAKFYVSDKLEIPEWWSRNDNTESYPYNVVELMYLGKYSEKKYQLFLERLAEDGASLEGDDMVMIRKYALRLKYWLEDFNNDPANIASGAAPMWDEDNNQPMQVPVAG</sequence>
<keyword evidence="2" id="KW-1185">Reference proteome</keyword>
<gene>
    <name evidence="1" type="ORF">H8S64_14765</name>
</gene>
<name>A0ABR7D4B7_9BACT</name>
<dbReference type="Proteomes" id="UP000646484">
    <property type="component" value="Unassembled WGS sequence"/>
</dbReference>
<proteinExistence type="predicted"/>
<accession>A0ABR7D4B7</accession>
<comment type="caution">
    <text evidence="1">The sequence shown here is derived from an EMBL/GenBank/DDBJ whole genome shotgun (WGS) entry which is preliminary data.</text>
</comment>
<evidence type="ECO:0000313" key="1">
    <source>
        <dbReference type="EMBL" id="MBC5622360.1"/>
    </source>
</evidence>
<dbReference type="EMBL" id="JACOOH010000006">
    <property type="protein sequence ID" value="MBC5622360.1"/>
    <property type="molecule type" value="Genomic_DNA"/>
</dbReference>
<dbReference type="PROSITE" id="PS51257">
    <property type="entry name" value="PROKAR_LIPOPROTEIN"/>
    <property type="match status" value="1"/>
</dbReference>
<evidence type="ECO:0000313" key="2">
    <source>
        <dbReference type="Proteomes" id="UP000646484"/>
    </source>
</evidence>
<protein>
    <submittedName>
        <fullName evidence="1">DUF4843 domain-containing protein</fullName>
    </submittedName>
</protein>
<dbReference type="Pfam" id="PF16132">
    <property type="entry name" value="DUF4843"/>
    <property type="match status" value="1"/>
</dbReference>
<dbReference type="InterPro" id="IPR032299">
    <property type="entry name" value="DUF4843"/>
</dbReference>